<feature type="transmembrane region" description="Helical" evidence="3">
    <location>
        <begin position="363"/>
        <end position="385"/>
    </location>
</feature>
<feature type="region of interest" description="Disordered" evidence="2">
    <location>
        <begin position="562"/>
        <end position="592"/>
    </location>
</feature>
<feature type="transmembrane region" description="Helical" evidence="3">
    <location>
        <begin position="289"/>
        <end position="309"/>
    </location>
</feature>
<feature type="transmembrane region" description="Helical" evidence="3">
    <location>
        <begin position="183"/>
        <end position="201"/>
    </location>
</feature>
<dbReference type="PANTHER" id="PTHR33115:SF11">
    <property type="entry name" value="OS07G0654700 PROTEIN"/>
    <property type="match status" value="1"/>
</dbReference>
<accession>A0A0E0QC30</accession>
<organism evidence="4 5">
    <name type="scientific">Oryza rufipogon</name>
    <name type="common">Brownbeard rice</name>
    <name type="synonym">Asian wild rice</name>
    <dbReference type="NCBI Taxonomy" id="4529"/>
    <lineage>
        <taxon>Eukaryota</taxon>
        <taxon>Viridiplantae</taxon>
        <taxon>Streptophyta</taxon>
        <taxon>Embryophyta</taxon>
        <taxon>Tracheophyta</taxon>
        <taxon>Spermatophyta</taxon>
        <taxon>Magnoliopsida</taxon>
        <taxon>Liliopsida</taxon>
        <taxon>Poales</taxon>
        <taxon>Poaceae</taxon>
        <taxon>BOP clade</taxon>
        <taxon>Oryzoideae</taxon>
        <taxon>Oryzeae</taxon>
        <taxon>Oryzinae</taxon>
        <taxon>Oryza</taxon>
    </lineage>
</organism>
<feature type="transmembrane region" description="Helical" evidence="3">
    <location>
        <begin position="247"/>
        <end position="268"/>
    </location>
</feature>
<name>A0A0E0QC30_ORYRU</name>
<dbReference type="OMA" id="MPERRFR"/>
<keyword evidence="3" id="KW-1133">Transmembrane helix</keyword>
<dbReference type="Proteomes" id="UP000008022">
    <property type="component" value="Unassembled WGS sequence"/>
</dbReference>
<evidence type="ECO:0000313" key="4">
    <source>
        <dbReference type="EnsemblPlants" id="ORUFI07G25670.1"/>
    </source>
</evidence>
<keyword evidence="3" id="KW-0472">Membrane</keyword>
<dbReference type="STRING" id="4529.A0A0E0QC30"/>
<feature type="repeat" description="ARM" evidence="1">
    <location>
        <begin position="710"/>
        <end position="749"/>
    </location>
</feature>
<sequence length="999" mass="111528">MLDWTDGNHHTTVGKKQEKPMARPSPVEASGGPVMGDITGGGGELRVQIAANSGGQGGKVVGAAAPEKCLNRFVRMVALMERTGNALGTLAFNWAAIILLGGYPSVLRPDKDFLYATTIIFVEAARMFSRNNRLDYQLFFRTRGAFNPSAGWNELIVVACISNALLCTAYWGDITILLTDPFWYVMVILLLAIIQFLRSAASKLLTWNPMRRAISLLSPMVAILLLGPFLLGFYINSDQSKKKMAKWMVAYVVLLVLMLLLTISRLQFPSIIKLLNGTLGSKQEFWCQFTLKLCVIASIIMAVLIVPSTGGRRSVVIILEALALVLIPSATVRVALALLRLVPQNYYGDDKHIDKKNLGDKTNLAASLNIFYVMVLGQGILYIAACIFEVFSFIPRRSLIHHGGFGGQWGVASINLYYAYAFEKYMEGGVLAPKKISLITFAMDSLNSDSPKMQLYAVQMLHIFLQREPTKERLIVKLITSTKTMARLISMLGWTGRNDHATIRLYAAKVSAELAKSLRVVTIPGTLQLASTLLDTDGKPKRGHPLLDADDDRDPFVDTAERQENRQDATGDQGQRQGSIGDTDSLLETPTRSTQINDQRYIPSIWQKIIAYWSIPKEQPLTDDDLLPALGMSIIYSLAGCDQNNCVEIDKVTDLIPKIIGFTSFKSATLNSEAQQKVLLKSSLQVLQRLTSIEGEIGITLRYKISKHPFLLRNLAEILEDDNSNQELRKLVAGILRNLAIDTETRQEIGQMQVLITRLIKAFLDSNGPSSSNVDCLLPKVAGQALVMLSLENSHNCFAILKEPEFINKLKNMILIHDDKCIYVAASLMRNMCLHAQPELTELDLKELSHSLREVLERIMDAEGAELEILIGLSSQICKLIPEEFAQELEHGQIKRRFIKRLVNALNANMKPSAHCPGIRRVILEQSIYMMECNSRYANCFNEYRMMDALLMVEKTPSRAEKYMVFVGEAGFMECSTPLFALVDRAKELMGRQWLQCWK</sequence>
<feature type="compositionally biased region" description="Polar residues" evidence="2">
    <location>
        <begin position="570"/>
        <end position="592"/>
    </location>
</feature>
<keyword evidence="3" id="KW-0812">Transmembrane</keyword>
<feature type="transmembrane region" description="Helical" evidence="3">
    <location>
        <begin position="315"/>
        <end position="342"/>
    </location>
</feature>
<dbReference type="HOGENOM" id="CLU_006857_3_0_1"/>
<dbReference type="eggNOG" id="ENOG502QRQI">
    <property type="taxonomic scope" value="Eukaryota"/>
</dbReference>
<reference evidence="5" key="1">
    <citation type="submission" date="2013-06" db="EMBL/GenBank/DDBJ databases">
        <authorList>
            <person name="Zhao Q."/>
        </authorList>
    </citation>
    <scope>NUCLEOTIDE SEQUENCE</scope>
    <source>
        <strain evidence="5">cv. W1943</strain>
    </source>
</reference>
<dbReference type="Gene3D" id="1.25.10.10">
    <property type="entry name" value="Leucine-rich Repeat Variant"/>
    <property type="match status" value="1"/>
</dbReference>
<dbReference type="EnsemblPlants" id="ORUFI07G25670.1">
    <property type="protein sequence ID" value="ORUFI07G25670.1"/>
    <property type="gene ID" value="ORUFI07G25670"/>
</dbReference>
<dbReference type="InterPro" id="IPR011989">
    <property type="entry name" value="ARM-like"/>
</dbReference>
<proteinExistence type="predicted"/>
<feature type="transmembrane region" description="Helical" evidence="3">
    <location>
        <begin position="213"/>
        <end position="235"/>
    </location>
</feature>
<evidence type="ECO:0008006" key="6">
    <source>
        <dbReference type="Google" id="ProtNLM"/>
    </source>
</evidence>
<dbReference type="InterPro" id="IPR016024">
    <property type="entry name" value="ARM-type_fold"/>
</dbReference>
<feature type="transmembrane region" description="Helical" evidence="3">
    <location>
        <begin position="150"/>
        <end position="171"/>
    </location>
</feature>
<dbReference type="SUPFAM" id="SSF48371">
    <property type="entry name" value="ARM repeat"/>
    <property type="match status" value="1"/>
</dbReference>
<evidence type="ECO:0000313" key="5">
    <source>
        <dbReference type="Proteomes" id="UP000008022"/>
    </source>
</evidence>
<dbReference type="Gramene" id="ORUFI07G25670.1">
    <property type="protein sequence ID" value="ORUFI07G25670.1"/>
    <property type="gene ID" value="ORUFI07G25670"/>
</dbReference>
<dbReference type="PANTHER" id="PTHR33115">
    <property type="entry name" value="ARM REPEAT SUPERFAMILY PROTEIN"/>
    <property type="match status" value="1"/>
</dbReference>
<protein>
    <recommendedName>
        <fullName evidence="6">BLE2 protein</fullName>
    </recommendedName>
</protein>
<reference evidence="4" key="2">
    <citation type="submission" date="2015-06" db="UniProtKB">
        <authorList>
            <consortium name="EnsemblPlants"/>
        </authorList>
    </citation>
    <scope>IDENTIFICATION</scope>
</reference>
<evidence type="ECO:0000256" key="2">
    <source>
        <dbReference type="SAM" id="MobiDB-lite"/>
    </source>
</evidence>
<dbReference type="AlphaFoldDB" id="A0A0E0QC30"/>
<evidence type="ECO:0000256" key="1">
    <source>
        <dbReference type="PROSITE-ProRule" id="PRU00259"/>
    </source>
</evidence>
<dbReference type="InterPro" id="IPR000225">
    <property type="entry name" value="Armadillo"/>
</dbReference>
<feature type="transmembrane region" description="Helical" evidence="3">
    <location>
        <begin position="85"/>
        <end position="107"/>
    </location>
</feature>
<dbReference type="PROSITE" id="PS50176">
    <property type="entry name" value="ARM_REPEAT"/>
    <property type="match status" value="1"/>
</dbReference>
<keyword evidence="5" id="KW-1185">Reference proteome</keyword>
<feature type="region of interest" description="Disordered" evidence="2">
    <location>
        <begin position="1"/>
        <end position="34"/>
    </location>
</feature>
<evidence type="ECO:0000256" key="3">
    <source>
        <dbReference type="SAM" id="Phobius"/>
    </source>
</evidence>